<dbReference type="PRINTS" id="PR00111">
    <property type="entry name" value="ABHYDROLASE"/>
</dbReference>
<gene>
    <name evidence="2" type="ORF">KDL28_02835</name>
</gene>
<dbReference type="GO" id="GO:0016787">
    <property type="term" value="F:hydrolase activity"/>
    <property type="evidence" value="ECO:0007669"/>
    <property type="project" value="UniProtKB-KW"/>
</dbReference>
<dbReference type="PANTHER" id="PTHR43798">
    <property type="entry name" value="MONOACYLGLYCEROL LIPASE"/>
    <property type="match status" value="1"/>
</dbReference>
<dbReference type="InterPro" id="IPR029058">
    <property type="entry name" value="AB_hydrolase_fold"/>
</dbReference>
<evidence type="ECO:0000259" key="1">
    <source>
        <dbReference type="Pfam" id="PF00561"/>
    </source>
</evidence>
<dbReference type="Gene3D" id="3.40.50.1820">
    <property type="entry name" value="alpha/beta hydrolase"/>
    <property type="match status" value="1"/>
</dbReference>
<evidence type="ECO:0000313" key="3">
    <source>
        <dbReference type="Proteomes" id="UP001165283"/>
    </source>
</evidence>
<dbReference type="Proteomes" id="UP001165283">
    <property type="component" value="Unassembled WGS sequence"/>
</dbReference>
<evidence type="ECO:0000313" key="2">
    <source>
        <dbReference type="EMBL" id="MCO1653984.1"/>
    </source>
</evidence>
<comment type="caution">
    <text evidence="2">The sequence shown here is derived from an EMBL/GenBank/DDBJ whole genome shotgun (WGS) entry which is preliminary data.</text>
</comment>
<accession>A0ABT0ZTH5</accession>
<dbReference type="PANTHER" id="PTHR43798:SF33">
    <property type="entry name" value="HYDROLASE, PUTATIVE (AFU_ORTHOLOGUE AFUA_2G14860)-RELATED"/>
    <property type="match status" value="1"/>
</dbReference>
<dbReference type="EMBL" id="JAGSOV010000009">
    <property type="protein sequence ID" value="MCO1653984.1"/>
    <property type="molecule type" value="Genomic_DNA"/>
</dbReference>
<dbReference type="Pfam" id="PF00561">
    <property type="entry name" value="Abhydrolase_1"/>
    <property type="match status" value="1"/>
</dbReference>
<dbReference type="SUPFAM" id="SSF53474">
    <property type="entry name" value="alpha/beta-Hydrolases"/>
    <property type="match status" value="1"/>
</dbReference>
<keyword evidence="3" id="KW-1185">Reference proteome</keyword>
<reference evidence="2" key="1">
    <citation type="submission" date="2021-04" db="EMBL/GenBank/DDBJ databases">
        <title>Pseudonocardia sp. nov., isolated from sandy soil of mangrove forest.</title>
        <authorList>
            <person name="Zan Z."/>
            <person name="Huang R."/>
            <person name="Liu W."/>
        </authorList>
    </citation>
    <scope>NUCLEOTIDE SEQUENCE</scope>
    <source>
        <strain evidence="2">S2-4</strain>
    </source>
</reference>
<dbReference type="InterPro" id="IPR050266">
    <property type="entry name" value="AB_hydrolase_sf"/>
</dbReference>
<sequence>MTTSGPAATDRPPLPPGVREGTVVLDRIQLHYLETGPEDGDPVVLVHGNLSTSRFWEHLMPALAERHRVIAPDMRGFGDSQAVPLDATGGLRDWAEDIRTVLEWLDVTRPPHLVGWSTGGAAIAHYAMAHPVASLAFVDPVSPYGYGGTHPDGRPCFDDFAGSGGGGINPAVVEAIEAGDTSADNPFAPRSMFRTFYVAPSYTERPEREDLLVAEILKTSTGPDNYPGDSAASPNWPGFAPGERGILNALSPKYCNWTGILDLDPKPPVLWTHGAADLVIADGSPLEAGVLGAAGQIPGWPGAAVYPQQPMVSQIREVLGRYRAAGGSVRSEMFPESGHAPFLDAADKWLEVYQDFLSRS</sequence>
<name>A0ABT0ZTH5_9PSEU</name>
<organism evidence="2 3">
    <name type="scientific">Pseudonocardia humida</name>
    <dbReference type="NCBI Taxonomy" id="2800819"/>
    <lineage>
        <taxon>Bacteria</taxon>
        <taxon>Bacillati</taxon>
        <taxon>Actinomycetota</taxon>
        <taxon>Actinomycetes</taxon>
        <taxon>Pseudonocardiales</taxon>
        <taxon>Pseudonocardiaceae</taxon>
        <taxon>Pseudonocardia</taxon>
    </lineage>
</organism>
<feature type="domain" description="AB hydrolase-1" evidence="1">
    <location>
        <begin position="42"/>
        <end position="140"/>
    </location>
</feature>
<dbReference type="RefSeq" id="WP_252435596.1">
    <property type="nucleotide sequence ID" value="NZ_JAGSOV010000009.1"/>
</dbReference>
<keyword evidence="2" id="KW-0378">Hydrolase</keyword>
<dbReference type="InterPro" id="IPR000073">
    <property type="entry name" value="AB_hydrolase_1"/>
</dbReference>
<proteinExistence type="predicted"/>
<protein>
    <submittedName>
        <fullName evidence="2">Alpha/beta fold hydrolase</fullName>
    </submittedName>
</protein>